<comment type="pathway">
    <text evidence="7">Carbohydrate metabolism; D-tagatose 6-phosphate degradation; D-glyceraldehyde 3-phosphate and glycerone phosphate from D-tagatose 6-phosphate: step 1/2.</text>
</comment>
<evidence type="ECO:0000313" key="11">
    <source>
        <dbReference type="Proteomes" id="UP000254060"/>
    </source>
</evidence>
<evidence type="ECO:0000256" key="4">
    <source>
        <dbReference type="ARBA" id="ARBA00022777"/>
    </source>
</evidence>
<evidence type="ECO:0000256" key="3">
    <source>
        <dbReference type="ARBA" id="ARBA00022741"/>
    </source>
</evidence>
<dbReference type="NCBIfam" id="TIGR03828">
    <property type="entry name" value="pfkB"/>
    <property type="match status" value="1"/>
</dbReference>
<dbReference type="Gene3D" id="3.40.1190.20">
    <property type="match status" value="1"/>
</dbReference>
<dbReference type="InterPro" id="IPR029056">
    <property type="entry name" value="Ribokinase-like"/>
</dbReference>
<dbReference type="NCBIfam" id="TIGR03168">
    <property type="entry name" value="1-PFK"/>
    <property type="match status" value="1"/>
</dbReference>
<keyword evidence="4 8" id="KW-0418">Kinase</keyword>
<dbReference type="STRING" id="1397694.GCA_000702585_02107"/>
<dbReference type="OrthoDB" id="9801219at2"/>
<protein>
    <recommendedName>
        <fullName evidence="7">Tagatose-6-phosphate kinase</fullName>
        <ecNumber evidence="7">2.7.1.144</ecNumber>
    </recommendedName>
</protein>
<keyword evidence="3 7" id="KW-0547">Nucleotide-binding</keyword>
<sequence length="309" mass="33151">MIYTLTLNPSIDYYVTLPEVVLGEVNRIQETTQTAGGKGINVAFVLREYDVETVALGFVGGTTGEFIKQALKDKGVQTDFIEVTGETRINVKIRAKEETELNASGPIIQDAELEQLTKQFEHVTAGDIVVLAGSIPGNLPSTLYRTLAETIRANGAEFVVDTTKEAMLEVLSLEPLMIKPNHHELGELFDADIETFEQALPFAEKLVERGAKNVIVSFAGDGAMLVNASGAYTANTPSGKLVNSVGAGDSLVAGFVANILDHDASEAFRYAVTTGSASAYTFGLCTKQDVDRLVGEVDVTPLSRLEETT</sequence>
<dbReference type="PROSITE" id="PS00584">
    <property type="entry name" value="PFKB_KINASES_2"/>
    <property type="match status" value="1"/>
</dbReference>
<comment type="function">
    <text evidence="8">Catalyzes the ATP-dependent phosphorylation of fructose-l-phosphate to fructose-l,6-bisphosphate.</text>
</comment>
<feature type="domain" description="Carbohydrate kinase PfkB" evidence="9">
    <location>
        <begin position="8"/>
        <end position="286"/>
    </location>
</feature>
<dbReference type="GO" id="GO:0005988">
    <property type="term" value="P:lactose metabolic process"/>
    <property type="evidence" value="ECO:0007669"/>
    <property type="project" value="UniProtKB-KW"/>
</dbReference>
<evidence type="ECO:0000256" key="6">
    <source>
        <dbReference type="ARBA" id="ARBA00047745"/>
    </source>
</evidence>
<dbReference type="PIRSF" id="PIRSF000535">
    <property type="entry name" value="1PFK/6PFK/LacC"/>
    <property type="match status" value="1"/>
</dbReference>
<evidence type="ECO:0000313" key="10">
    <source>
        <dbReference type="EMBL" id="STO08240.1"/>
    </source>
</evidence>
<evidence type="ECO:0000256" key="8">
    <source>
        <dbReference type="RuleBase" id="RU369061"/>
    </source>
</evidence>
<dbReference type="InterPro" id="IPR017583">
    <property type="entry name" value="Tagatose/fructose_Pkinase"/>
</dbReference>
<comment type="similarity">
    <text evidence="1">Belongs to the carbohydrate kinase pfkB family.</text>
</comment>
<dbReference type="RefSeq" id="WP_029335161.1">
    <property type="nucleotide sequence ID" value="NZ_UGGP01000001.1"/>
</dbReference>
<accession>A0A377FTU8</accession>
<name>A0A377FTU8_9BACL</name>
<dbReference type="EMBL" id="UGGP01000001">
    <property type="protein sequence ID" value="STO08240.1"/>
    <property type="molecule type" value="Genomic_DNA"/>
</dbReference>
<dbReference type="GO" id="GO:0008662">
    <property type="term" value="F:1-phosphofructokinase activity"/>
    <property type="evidence" value="ECO:0007669"/>
    <property type="project" value="UniProtKB-UniRule"/>
</dbReference>
<dbReference type="FunFam" id="3.40.1190.20:FF:000001">
    <property type="entry name" value="Phosphofructokinase"/>
    <property type="match status" value="1"/>
</dbReference>
<evidence type="ECO:0000256" key="7">
    <source>
        <dbReference type="PIRNR" id="PIRNR000535"/>
    </source>
</evidence>
<dbReference type="InterPro" id="IPR022463">
    <property type="entry name" value="1-PFruKinase"/>
</dbReference>
<reference evidence="10 11" key="1">
    <citation type="submission" date="2018-06" db="EMBL/GenBank/DDBJ databases">
        <authorList>
            <consortium name="Pathogen Informatics"/>
            <person name="Doyle S."/>
        </authorList>
    </citation>
    <scope>NUCLEOTIDE SEQUENCE [LARGE SCALE GENOMIC DNA]</scope>
    <source>
        <strain evidence="10 11">NCTC13163</strain>
    </source>
</reference>
<dbReference type="SUPFAM" id="SSF53613">
    <property type="entry name" value="Ribokinase-like"/>
    <property type="match status" value="1"/>
</dbReference>
<dbReference type="PANTHER" id="PTHR46566">
    <property type="entry name" value="1-PHOSPHOFRUCTOKINASE-RELATED"/>
    <property type="match status" value="1"/>
</dbReference>
<evidence type="ECO:0000256" key="1">
    <source>
        <dbReference type="ARBA" id="ARBA00005380"/>
    </source>
</evidence>
<keyword evidence="5 7" id="KW-0067">ATP-binding</keyword>
<evidence type="ECO:0000259" key="9">
    <source>
        <dbReference type="Pfam" id="PF00294"/>
    </source>
</evidence>
<dbReference type="Proteomes" id="UP000254060">
    <property type="component" value="Unassembled WGS sequence"/>
</dbReference>
<dbReference type="PANTHER" id="PTHR46566:SF1">
    <property type="entry name" value="1-PHOSPHOFRUCTOKINASE"/>
    <property type="match status" value="1"/>
</dbReference>
<organism evidence="10 11">
    <name type="scientific">Exiguobacterium aurantiacum</name>
    <dbReference type="NCBI Taxonomy" id="33987"/>
    <lineage>
        <taxon>Bacteria</taxon>
        <taxon>Bacillati</taxon>
        <taxon>Bacillota</taxon>
        <taxon>Bacilli</taxon>
        <taxon>Bacillales</taxon>
        <taxon>Bacillales Family XII. Incertae Sedis</taxon>
        <taxon>Exiguobacterium</taxon>
    </lineage>
</organism>
<dbReference type="UniPathway" id="UPA00704">
    <property type="reaction ID" value="UER00715"/>
</dbReference>
<dbReference type="InterPro" id="IPR002173">
    <property type="entry name" value="Carboh/pur_kinase_PfkB_CS"/>
</dbReference>
<dbReference type="GO" id="GO:2001059">
    <property type="term" value="P:D-tagatose 6-phosphate catabolic process"/>
    <property type="evidence" value="ECO:0007669"/>
    <property type="project" value="UniProtKB-UniPathway"/>
</dbReference>
<comment type="similarity">
    <text evidence="7">Belongs to the carbohydrate kinase PfkB family. LacC subfamily.</text>
</comment>
<comment type="catalytic activity">
    <reaction evidence="6 8">
        <text>beta-D-fructose 1-phosphate + ATP = beta-D-fructose 1,6-bisphosphate + ADP + H(+)</text>
        <dbReference type="Rhea" id="RHEA:14213"/>
        <dbReference type="ChEBI" id="CHEBI:15378"/>
        <dbReference type="ChEBI" id="CHEBI:30616"/>
        <dbReference type="ChEBI" id="CHEBI:32966"/>
        <dbReference type="ChEBI" id="CHEBI:138881"/>
        <dbReference type="ChEBI" id="CHEBI:456216"/>
        <dbReference type="EC" id="2.7.1.56"/>
    </reaction>
</comment>
<dbReference type="CDD" id="cd01164">
    <property type="entry name" value="FruK_PfkB_like"/>
    <property type="match status" value="1"/>
</dbReference>
<dbReference type="GO" id="GO:0016052">
    <property type="term" value="P:carbohydrate catabolic process"/>
    <property type="evidence" value="ECO:0007669"/>
    <property type="project" value="UniProtKB-ARBA"/>
</dbReference>
<dbReference type="GO" id="GO:0005829">
    <property type="term" value="C:cytosol"/>
    <property type="evidence" value="ECO:0007669"/>
    <property type="project" value="TreeGrafter"/>
</dbReference>
<proteinExistence type="inferred from homology"/>
<keyword evidence="7" id="KW-0423">Lactose metabolism</keyword>
<dbReference type="EC" id="2.7.1.144" evidence="7"/>
<comment type="catalytic activity">
    <reaction evidence="7">
        <text>D-tagatofuranose 6-phosphate + ATP = D-tagatofuranose 1,6-bisphosphate + ADP + H(+)</text>
        <dbReference type="Rhea" id="RHEA:12420"/>
        <dbReference type="ChEBI" id="CHEBI:15378"/>
        <dbReference type="ChEBI" id="CHEBI:30616"/>
        <dbReference type="ChEBI" id="CHEBI:58694"/>
        <dbReference type="ChEBI" id="CHEBI:58695"/>
        <dbReference type="ChEBI" id="CHEBI:456216"/>
        <dbReference type="EC" id="2.7.1.144"/>
    </reaction>
</comment>
<dbReference type="InterPro" id="IPR011611">
    <property type="entry name" value="PfkB_dom"/>
</dbReference>
<dbReference type="AlphaFoldDB" id="A0A377FTU8"/>
<keyword evidence="2 7" id="KW-0808">Transferase</keyword>
<dbReference type="GO" id="GO:0005524">
    <property type="term" value="F:ATP binding"/>
    <property type="evidence" value="ECO:0007669"/>
    <property type="project" value="UniProtKB-UniRule"/>
</dbReference>
<evidence type="ECO:0000256" key="5">
    <source>
        <dbReference type="ARBA" id="ARBA00022840"/>
    </source>
</evidence>
<dbReference type="Pfam" id="PF00294">
    <property type="entry name" value="PfkB"/>
    <property type="match status" value="1"/>
</dbReference>
<evidence type="ECO:0000256" key="2">
    <source>
        <dbReference type="ARBA" id="ARBA00022679"/>
    </source>
</evidence>
<dbReference type="GO" id="GO:0009024">
    <property type="term" value="F:tagatose-6-phosphate kinase activity"/>
    <property type="evidence" value="ECO:0007669"/>
    <property type="project" value="UniProtKB-EC"/>
</dbReference>
<dbReference type="GO" id="GO:0044281">
    <property type="term" value="P:small molecule metabolic process"/>
    <property type="evidence" value="ECO:0007669"/>
    <property type="project" value="UniProtKB-ARBA"/>
</dbReference>
<gene>
    <name evidence="10" type="primary">lacC</name>
    <name evidence="10" type="ORF">NCTC13163_01610</name>
</gene>